<dbReference type="Proteomes" id="UP001152561">
    <property type="component" value="Unassembled WGS sequence"/>
</dbReference>
<evidence type="ECO:0000259" key="3">
    <source>
        <dbReference type="Pfam" id="PF03763"/>
    </source>
</evidence>
<feature type="domain" description="Remorin C-terminal" evidence="3">
    <location>
        <begin position="57"/>
        <end position="112"/>
    </location>
</feature>
<dbReference type="PANTHER" id="PTHR31775">
    <property type="entry name" value="OS02G0117200 PROTEIN"/>
    <property type="match status" value="1"/>
</dbReference>
<gene>
    <name evidence="4" type="ORF">K7X08_029378</name>
</gene>
<feature type="signal peptide" evidence="2">
    <location>
        <begin position="1"/>
        <end position="23"/>
    </location>
</feature>
<name>A0A9Q1L4H5_9SOLA</name>
<comment type="similarity">
    <text evidence="1">Belongs to the remorin family.</text>
</comment>
<dbReference type="OrthoDB" id="684343at2759"/>
<evidence type="ECO:0000313" key="4">
    <source>
        <dbReference type="EMBL" id="KAJ8526901.1"/>
    </source>
</evidence>
<sequence>MADVWAWLLFFFILVSLLVMVVSSPENETLAIAGGYCKSVVGDVGVYTALAKVESEKRLALIKAWEDNEKAKAENKAFKKLSAVGSWENTKKATIDAELRQIQTNIHIEKHERGCIVQRTPCRHVFFLHLVSPKLHFFLYLLYTMVLMYVPVIGTGRIREEEEGIRREDRKVLEAKKREDILKVEETAAKFRATGNLPKKFLACFGY</sequence>
<evidence type="ECO:0000256" key="2">
    <source>
        <dbReference type="SAM" id="SignalP"/>
    </source>
</evidence>
<feature type="chain" id="PRO_5040120219" description="Remorin C-terminal domain-containing protein" evidence="2">
    <location>
        <begin position="24"/>
        <end position="207"/>
    </location>
</feature>
<keyword evidence="2" id="KW-0732">Signal</keyword>
<accession>A0A9Q1L4H5</accession>
<dbReference type="PANTHER" id="PTHR31775:SF35">
    <property type="entry name" value="REMORIN-LIKE"/>
    <property type="match status" value="1"/>
</dbReference>
<proteinExistence type="inferred from homology"/>
<comment type="caution">
    <text evidence="4">The sequence shown here is derived from an EMBL/GenBank/DDBJ whole genome shotgun (WGS) entry which is preliminary data.</text>
</comment>
<dbReference type="AlphaFoldDB" id="A0A9Q1L4H5"/>
<reference evidence="5" key="1">
    <citation type="journal article" date="2023" name="Proc. Natl. Acad. Sci. U.S.A.">
        <title>Genomic and structural basis for evolution of tropane alkaloid biosynthesis.</title>
        <authorList>
            <person name="Wanga Y.-J."/>
            <person name="Taina T."/>
            <person name="Yua J.-Y."/>
            <person name="Lia J."/>
            <person name="Xua B."/>
            <person name="Chenc J."/>
            <person name="D'Auriad J.C."/>
            <person name="Huanga J.-P."/>
            <person name="Huanga S.-X."/>
        </authorList>
    </citation>
    <scope>NUCLEOTIDE SEQUENCE [LARGE SCALE GENOMIC DNA]</scope>
    <source>
        <strain evidence="5">cv. KIB-2019</strain>
    </source>
</reference>
<organism evidence="4 5">
    <name type="scientific">Anisodus acutangulus</name>
    <dbReference type="NCBI Taxonomy" id="402998"/>
    <lineage>
        <taxon>Eukaryota</taxon>
        <taxon>Viridiplantae</taxon>
        <taxon>Streptophyta</taxon>
        <taxon>Embryophyta</taxon>
        <taxon>Tracheophyta</taxon>
        <taxon>Spermatophyta</taxon>
        <taxon>Magnoliopsida</taxon>
        <taxon>eudicotyledons</taxon>
        <taxon>Gunneridae</taxon>
        <taxon>Pentapetalae</taxon>
        <taxon>asterids</taxon>
        <taxon>lamiids</taxon>
        <taxon>Solanales</taxon>
        <taxon>Solanaceae</taxon>
        <taxon>Solanoideae</taxon>
        <taxon>Hyoscyameae</taxon>
        <taxon>Anisodus</taxon>
    </lineage>
</organism>
<evidence type="ECO:0000313" key="5">
    <source>
        <dbReference type="Proteomes" id="UP001152561"/>
    </source>
</evidence>
<protein>
    <recommendedName>
        <fullName evidence="3">Remorin C-terminal domain-containing protein</fullName>
    </recommendedName>
</protein>
<dbReference type="InterPro" id="IPR005516">
    <property type="entry name" value="Remorin_C"/>
</dbReference>
<keyword evidence="5" id="KW-1185">Reference proteome</keyword>
<dbReference type="Pfam" id="PF03763">
    <property type="entry name" value="Remorin_C"/>
    <property type="match status" value="1"/>
</dbReference>
<dbReference type="EMBL" id="JAJAGQ010000024">
    <property type="protein sequence ID" value="KAJ8526901.1"/>
    <property type="molecule type" value="Genomic_DNA"/>
</dbReference>
<evidence type="ECO:0000256" key="1">
    <source>
        <dbReference type="ARBA" id="ARBA00005711"/>
    </source>
</evidence>